<protein>
    <submittedName>
        <fullName evidence="1">Uncharacterized protein</fullName>
    </submittedName>
</protein>
<evidence type="ECO:0000313" key="1">
    <source>
        <dbReference type="EMBL" id="GGI04675.1"/>
    </source>
</evidence>
<dbReference type="EMBL" id="BMHA01000003">
    <property type="protein sequence ID" value="GGI04675.1"/>
    <property type="molecule type" value="Genomic_DNA"/>
</dbReference>
<accession>A0A8J3A6S7</accession>
<evidence type="ECO:0000313" key="2">
    <source>
        <dbReference type="Proteomes" id="UP000650511"/>
    </source>
</evidence>
<gene>
    <name evidence="1" type="ORF">GCM10011354_10280</name>
</gene>
<reference evidence="1" key="2">
    <citation type="submission" date="2020-09" db="EMBL/GenBank/DDBJ databases">
        <authorList>
            <person name="Sun Q."/>
            <person name="Zhou Y."/>
        </authorList>
    </citation>
    <scope>NUCLEOTIDE SEQUENCE</scope>
    <source>
        <strain evidence="1">CGMCC 1.14988</strain>
    </source>
</reference>
<organism evidence="1 2">
    <name type="scientific">Egicoccus halophilus</name>
    <dbReference type="NCBI Taxonomy" id="1670830"/>
    <lineage>
        <taxon>Bacteria</taxon>
        <taxon>Bacillati</taxon>
        <taxon>Actinomycetota</taxon>
        <taxon>Nitriliruptoria</taxon>
        <taxon>Egicoccales</taxon>
        <taxon>Egicoccaceae</taxon>
        <taxon>Egicoccus</taxon>
    </lineage>
</organism>
<sequence>MERTLPAMPGLSQMAPCGPFDAAAQPRWFVHPEGTTRRLDLRAYREAMVAAGMPPEAAEDVTRRMREHGATQVLWASGSGGRRRAVAAYWDVRVTVLSSPAWPAVPGLTGAGDTPPSGSVPVDRLTGRDGVVSAHRVATGPRHFPARPAATAGPLAGARSRVLVRARQVAYAAVAVGHAGVTVTVGGGSPVSVEDALVRLVDVLLDDLADEVVRRRSGA</sequence>
<name>A0A8J3A6S7_9ACTN</name>
<comment type="caution">
    <text evidence="1">The sequence shown here is derived from an EMBL/GenBank/DDBJ whole genome shotgun (WGS) entry which is preliminary data.</text>
</comment>
<keyword evidence="2" id="KW-1185">Reference proteome</keyword>
<reference evidence="1" key="1">
    <citation type="journal article" date="2014" name="Int. J. Syst. Evol. Microbiol.">
        <title>Complete genome sequence of Corynebacterium casei LMG S-19264T (=DSM 44701T), isolated from a smear-ripened cheese.</title>
        <authorList>
            <consortium name="US DOE Joint Genome Institute (JGI-PGF)"/>
            <person name="Walter F."/>
            <person name="Albersmeier A."/>
            <person name="Kalinowski J."/>
            <person name="Ruckert C."/>
        </authorList>
    </citation>
    <scope>NUCLEOTIDE SEQUENCE</scope>
    <source>
        <strain evidence="1">CGMCC 1.14988</strain>
    </source>
</reference>
<dbReference type="AlphaFoldDB" id="A0A8J3A6S7"/>
<proteinExistence type="predicted"/>
<dbReference type="Proteomes" id="UP000650511">
    <property type="component" value="Unassembled WGS sequence"/>
</dbReference>
<dbReference type="RefSeq" id="WP_130649738.1">
    <property type="nucleotide sequence ID" value="NZ_BMHA01000003.1"/>
</dbReference>